<dbReference type="Proteomes" id="UP000887540">
    <property type="component" value="Unplaced"/>
</dbReference>
<feature type="chain" id="PRO_5037779909" description="DUF7808 domain-containing protein" evidence="1">
    <location>
        <begin position="18"/>
        <end position="162"/>
    </location>
</feature>
<protein>
    <recommendedName>
        <fullName evidence="2">DUF7808 domain-containing protein</fullName>
    </recommendedName>
</protein>
<evidence type="ECO:0000313" key="3">
    <source>
        <dbReference type="Proteomes" id="UP000887540"/>
    </source>
</evidence>
<evidence type="ECO:0000256" key="1">
    <source>
        <dbReference type="SAM" id="SignalP"/>
    </source>
</evidence>
<feature type="domain" description="DUF7808" evidence="2">
    <location>
        <begin position="22"/>
        <end position="143"/>
    </location>
</feature>
<dbReference type="WBParaSite" id="ACRNAN_Path_1256.g4903.t1">
    <property type="protein sequence ID" value="ACRNAN_Path_1256.g4903.t1"/>
    <property type="gene ID" value="ACRNAN_Path_1256.g4903"/>
</dbReference>
<dbReference type="InterPro" id="IPR056710">
    <property type="entry name" value="DUF7808"/>
</dbReference>
<name>A0A914BXX6_9BILA</name>
<keyword evidence="1" id="KW-0732">Signal</keyword>
<keyword evidence="3" id="KW-1185">Reference proteome</keyword>
<organism evidence="3 4">
    <name type="scientific">Acrobeloides nanus</name>
    <dbReference type="NCBI Taxonomy" id="290746"/>
    <lineage>
        <taxon>Eukaryota</taxon>
        <taxon>Metazoa</taxon>
        <taxon>Ecdysozoa</taxon>
        <taxon>Nematoda</taxon>
        <taxon>Chromadorea</taxon>
        <taxon>Rhabditida</taxon>
        <taxon>Tylenchina</taxon>
        <taxon>Cephalobomorpha</taxon>
        <taxon>Cephaloboidea</taxon>
        <taxon>Cephalobidae</taxon>
        <taxon>Acrobeloides</taxon>
    </lineage>
</organism>
<reference evidence="4" key="1">
    <citation type="submission" date="2022-11" db="UniProtKB">
        <authorList>
            <consortium name="WormBaseParasite"/>
        </authorList>
    </citation>
    <scope>IDENTIFICATION</scope>
</reference>
<accession>A0A914BXX6</accession>
<dbReference type="AlphaFoldDB" id="A0A914BXX6"/>
<dbReference type="PANTHER" id="PTHR34493">
    <property type="entry name" value="PROTEIN CBG13422-RELATED"/>
    <property type="match status" value="1"/>
</dbReference>
<proteinExistence type="predicted"/>
<dbReference type="Pfam" id="PF25096">
    <property type="entry name" value="DUF7808"/>
    <property type="match status" value="1"/>
</dbReference>
<feature type="signal peptide" evidence="1">
    <location>
        <begin position="1"/>
        <end position="17"/>
    </location>
</feature>
<evidence type="ECO:0000259" key="2">
    <source>
        <dbReference type="Pfam" id="PF25096"/>
    </source>
</evidence>
<sequence>MLPCVLIILSVCGASYGIQTSNNQIRRFNCTKNEQSEDAICDIQIVNSTKNIEHAPSGEGCFSELQNGNDTRVFCPTYCKGASWSFVLSKIPSNNNKCIKFMNYQVEQRGEDWFFWRSGNCLKASIQFNIGCSFDKVEEDINIKDILEKTLRKKYLRRFRRH</sequence>
<evidence type="ECO:0000313" key="4">
    <source>
        <dbReference type="WBParaSite" id="ACRNAN_Path_1256.g4903.t1"/>
    </source>
</evidence>